<dbReference type="Proteomes" id="UP000324897">
    <property type="component" value="Chromosome 1"/>
</dbReference>
<dbReference type="EMBL" id="RWGY01000011">
    <property type="protein sequence ID" value="TVU30691.1"/>
    <property type="molecule type" value="Genomic_DNA"/>
</dbReference>
<accession>A0A5J9V5M2</accession>
<organism evidence="1 2">
    <name type="scientific">Eragrostis curvula</name>
    <name type="common">weeping love grass</name>
    <dbReference type="NCBI Taxonomy" id="38414"/>
    <lineage>
        <taxon>Eukaryota</taxon>
        <taxon>Viridiplantae</taxon>
        <taxon>Streptophyta</taxon>
        <taxon>Embryophyta</taxon>
        <taxon>Tracheophyta</taxon>
        <taxon>Spermatophyta</taxon>
        <taxon>Magnoliopsida</taxon>
        <taxon>Liliopsida</taxon>
        <taxon>Poales</taxon>
        <taxon>Poaceae</taxon>
        <taxon>PACMAD clade</taxon>
        <taxon>Chloridoideae</taxon>
        <taxon>Eragrostideae</taxon>
        <taxon>Eragrostidinae</taxon>
        <taxon>Eragrostis</taxon>
    </lineage>
</organism>
<sequence>MEQSIPTMELLLLGLNPHGCNSIELMWRVGPNHHERKGKEHLVKLVTEDPSSTYLWRLRHSNMLRCSRAMQ</sequence>
<dbReference type="Gramene" id="TVU30691">
    <property type="protein sequence ID" value="TVU30691"/>
    <property type="gene ID" value="EJB05_22325"/>
</dbReference>
<protein>
    <submittedName>
        <fullName evidence="1">Uncharacterized protein</fullName>
    </submittedName>
</protein>
<gene>
    <name evidence="1" type="ORF">EJB05_22325</name>
</gene>
<name>A0A5J9V5M2_9POAL</name>
<evidence type="ECO:0000313" key="1">
    <source>
        <dbReference type="EMBL" id="TVU30691.1"/>
    </source>
</evidence>
<evidence type="ECO:0000313" key="2">
    <source>
        <dbReference type="Proteomes" id="UP000324897"/>
    </source>
</evidence>
<keyword evidence="2" id="KW-1185">Reference proteome</keyword>
<dbReference type="AlphaFoldDB" id="A0A5J9V5M2"/>
<proteinExistence type="predicted"/>
<comment type="caution">
    <text evidence="1">The sequence shown here is derived from an EMBL/GenBank/DDBJ whole genome shotgun (WGS) entry which is preliminary data.</text>
</comment>
<reference evidence="1 2" key="1">
    <citation type="journal article" date="2019" name="Sci. Rep.">
        <title>A high-quality genome of Eragrostis curvula grass provides insights into Poaceae evolution and supports new strategies to enhance forage quality.</title>
        <authorList>
            <person name="Carballo J."/>
            <person name="Santos B.A.C.M."/>
            <person name="Zappacosta D."/>
            <person name="Garbus I."/>
            <person name="Selva J.P."/>
            <person name="Gallo C.A."/>
            <person name="Diaz A."/>
            <person name="Albertini E."/>
            <person name="Caccamo M."/>
            <person name="Echenique V."/>
        </authorList>
    </citation>
    <scope>NUCLEOTIDE SEQUENCE [LARGE SCALE GENOMIC DNA]</scope>
    <source>
        <strain evidence="2">cv. Victoria</strain>
        <tissue evidence="1">Leaf</tissue>
    </source>
</reference>